<keyword evidence="3" id="KW-1185">Reference proteome</keyword>
<name>A0A1M4XUI6_9FLAO</name>
<dbReference type="AlphaFoldDB" id="A0A1M4XUI6"/>
<proteinExistence type="predicted"/>
<dbReference type="EMBL" id="FQUX01000002">
    <property type="protein sequence ID" value="SHE97169.1"/>
    <property type="molecule type" value="Genomic_DNA"/>
</dbReference>
<gene>
    <name evidence="2" type="ORF">SAMN03080594_102207</name>
</gene>
<dbReference type="Proteomes" id="UP000184406">
    <property type="component" value="Unassembled WGS sequence"/>
</dbReference>
<dbReference type="NCBIfam" id="NF041384">
    <property type="entry name" value="YHS_seleno_dom"/>
    <property type="match status" value="1"/>
</dbReference>
<evidence type="ECO:0000256" key="1">
    <source>
        <dbReference type="SAM" id="SignalP"/>
    </source>
</evidence>
<dbReference type="OrthoDB" id="344729at2"/>
<evidence type="ECO:0000313" key="2">
    <source>
        <dbReference type="EMBL" id="SHE97169.1"/>
    </source>
</evidence>
<evidence type="ECO:0000313" key="3">
    <source>
        <dbReference type="Proteomes" id="UP000184406"/>
    </source>
</evidence>
<feature type="chain" id="PRO_5013290839" description="YHS domain-containing protein" evidence="1">
    <location>
        <begin position="23"/>
        <end position="155"/>
    </location>
</feature>
<accession>A0A1M4XUI6</accession>
<sequence length="155" mass="17346">MRTLKSIFIFSAVLIFGYTAQAQIAPVDNNGVAIGGYDVVSYFSGEAKRGFESFSAKYNGATYYFFTKANKSAFNKSPEKYLPQFDGFCAWGVGAKSAKFPIDPESYDIVDGKLYLFFNAPFNGEQFNTILDWNKRTTELKKAADANWPKVKNSK</sequence>
<dbReference type="RefSeq" id="WP_072861063.1">
    <property type="nucleotide sequence ID" value="NZ_FQUX01000002.1"/>
</dbReference>
<organism evidence="2 3">
    <name type="scientific">Arenibacter palladensis</name>
    <dbReference type="NCBI Taxonomy" id="237373"/>
    <lineage>
        <taxon>Bacteria</taxon>
        <taxon>Pseudomonadati</taxon>
        <taxon>Bacteroidota</taxon>
        <taxon>Flavobacteriia</taxon>
        <taxon>Flavobacteriales</taxon>
        <taxon>Flavobacteriaceae</taxon>
        <taxon>Arenibacter</taxon>
    </lineage>
</organism>
<evidence type="ECO:0008006" key="4">
    <source>
        <dbReference type="Google" id="ProtNLM"/>
    </source>
</evidence>
<reference evidence="3" key="1">
    <citation type="submission" date="2016-11" db="EMBL/GenBank/DDBJ databases">
        <authorList>
            <person name="Varghese N."/>
            <person name="Submissions S."/>
        </authorList>
    </citation>
    <scope>NUCLEOTIDE SEQUENCE [LARGE SCALE GENOMIC DNA]</scope>
    <source>
        <strain evidence="3">DSM 17539</strain>
    </source>
</reference>
<feature type="signal peptide" evidence="1">
    <location>
        <begin position="1"/>
        <end position="22"/>
    </location>
</feature>
<keyword evidence="1" id="KW-0732">Signal</keyword>
<protein>
    <recommendedName>
        <fullName evidence="4">YHS domain-containing protein</fullName>
    </recommendedName>
</protein>